<gene>
    <name evidence="1" type="ORF">CAL20_25240</name>
</gene>
<accession>A0A261TM04</accession>
<comment type="caution">
    <text evidence="1">The sequence shown here is derived from an EMBL/GenBank/DDBJ whole genome shotgun (WGS) entry which is preliminary data.</text>
</comment>
<organism evidence="1 2">
    <name type="scientific">Bordetella genomosp. 4</name>
    <dbReference type="NCBI Taxonomy" id="463044"/>
    <lineage>
        <taxon>Bacteria</taxon>
        <taxon>Pseudomonadati</taxon>
        <taxon>Pseudomonadota</taxon>
        <taxon>Betaproteobacteria</taxon>
        <taxon>Burkholderiales</taxon>
        <taxon>Alcaligenaceae</taxon>
        <taxon>Bordetella</taxon>
    </lineage>
</organism>
<sequence>MNTWLYPEAVQRVEQACASFLSQDATIEQVQAALRQSEQEIVALDEKWLRSLLFDAENKLEEILYTVSDDQQAQAANEVVRHILRSIQAPRSV</sequence>
<dbReference type="Proteomes" id="UP000216885">
    <property type="component" value="Unassembled WGS sequence"/>
</dbReference>
<reference evidence="1 2" key="1">
    <citation type="submission" date="2017-05" db="EMBL/GenBank/DDBJ databases">
        <title>Complete and WGS of Bordetella genogroups.</title>
        <authorList>
            <person name="Spilker T."/>
            <person name="LiPuma J."/>
        </authorList>
    </citation>
    <scope>NUCLEOTIDE SEQUENCE [LARGE SCALE GENOMIC DNA]</scope>
    <source>
        <strain evidence="1 2">AU9919</strain>
    </source>
</reference>
<dbReference type="RefSeq" id="WP_094839369.1">
    <property type="nucleotide sequence ID" value="NZ_NEVQ01000023.1"/>
</dbReference>
<dbReference type="EMBL" id="NEVQ01000023">
    <property type="protein sequence ID" value="OZI50060.1"/>
    <property type="molecule type" value="Genomic_DNA"/>
</dbReference>
<proteinExistence type="predicted"/>
<dbReference type="AlphaFoldDB" id="A0A261TM04"/>
<protein>
    <submittedName>
        <fullName evidence="1">Uncharacterized protein</fullName>
    </submittedName>
</protein>
<evidence type="ECO:0000313" key="1">
    <source>
        <dbReference type="EMBL" id="OZI50060.1"/>
    </source>
</evidence>
<evidence type="ECO:0000313" key="2">
    <source>
        <dbReference type="Proteomes" id="UP000216885"/>
    </source>
</evidence>
<name>A0A261TM04_9BORD</name>
<keyword evidence="2" id="KW-1185">Reference proteome</keyword>